<dbReference type="OrthoDB" id="7464992at2759"/>
<organism evidence="9 10">
    <name type="scientific">Gossypium schwendimanii</name>
    <name type="common">Cotton</name>
    <dbReference type="NCBI Taxonomy" id="34291"/>
    <lineage>
        <taxon>Eukaryota</taxon>
        <taxon>Viridiplantae</taxon>
        <taxon>Streptophyta</taxon>
        <taxon>Embryophyta</taxon>
        <taxon>Tracheophyta</taxon>
        <taxon>Spermatophyta</taxon>
        <taxon>Magnoliopsida</taxon>
        <taxon>eudicotyledons</taxon>
        <taxon>Gunneridae</taxon>
        <taxon>Pentapetalae</taxon>
        <taxon>rosids</taxon>
        <taxon>malvids</taxon>
        <taxon>Malvales</taxon>
        <taxon>Malvaceae</taxon>
        <taxon>Malvoideae</taxon>
        <taxon>Gossypium</taxon>
    </lineage>
</organism>
<keyword evidence="4" id="KW-0378">Hydrolase</keyword>
<dbReference type="PANTHER" id="PTHR22726:SF1">
    <property type="entry name" value="METALLOENDOPEPTIDASE OMA1, MITOCHONDRIAL"/>
    <property type="match status" value="1"/>
</dbReference>
<dbReference type="CDD" id="cd07331">
    <property type="entry name" value="M48C_Oma1_like"/>
    <property type="match status" value="1"/>
</dbReference>
<dbReference type="Proteomes" id="UP000593576">
    <property type="component" value="Unassembled WGS sequence"/>
</dbReference>
<dbReference type="PANTHER" id="PTHR22726">
    <property type="entry name" value="METALLOENDOPEPTIDASE OMA1"/>
    <property type="match status" value="1"/>
</dbReference>
<keyword evidence="10" id="KW-1185">Reference proteome</keyword>
<dbReference type="GO" id="GO:0046872">
    <property type="term" value="F:metal ion binding"/>
    <property type="evidence" value="ECO:0007669"/>
    <property type="project" value="UniProtKB-KW"/>
</dbReference>
<dbReference type="EMBL" id="JABFAF010000001">
    <property type="protein sequence ID" value="MBA0847836.1"/>
    <property type="molecule type" value="Genomic_DNA"/>
</dbReference>
<accession>A0A7J9KN99</accession>
<keyword evidence="7" id="KW-1133">Transmembrane helix</keyword>
<keyword evidence="7" id="KW-0472">Membrane</keyword>
<evidence type="ECO:0000313" key="9">
    <source>
        <dbReference type="EMBL" id="MBA0847836.1"/>
    </source>
</evidence>
<gene>
    <name evidence="9" type="ORF">Goshw_024183</name>
</gene>
<dbReference type="AlphaFoldDB" id="A0A7J9KN99"/>
<dbReference type="Gene3D" id="3.30.2010.10">
    <property type="entry name" value="Metalloproteases ('zincins'), catalytic domain"/>
    <property type="match status" value="1"/>
</dbReference>
<evidence type="ECO:0000313" key="10">
    <source>
        <dbReference type="Proteomes" id="UP000593576"/>
    </source>
</evidence>
<feature type="domain" description="Peptidase M48" evidence="8">
    <location>
        <begin position="254"/>
        <end position="426"/>
    </location>
</feature>
<dbReference type="InterPro" id="IPR051156">
    <property type="entry name" value="Mito/Outer_Membr_Metalloprot"/>
</dbReference>
<reference evidence="9 10" key="1">
    <citation type="journal article" date="2019" name="Genome Biol. Evol.">
        <title>Insights into the evolution of the New World diploid cottons (Gossypium, subgenus Houzingenia) based on genome sequencing.</title>
        <authorList>
            <person name="Grover C.E."/>
            <person name="Arick M.A. 2nd"/>
            <person name="Thrash A."/>
            <person name="Conover J.L."/>
            <person name="Sanders W.S."/>
            <person name="Peterson D.G."/>
            <person name="Frelichowski J.E."/>
            <person name="Scheffler J.A."/>
            <person name="Scheffler B.E."/>
            <person name="Wendel J.F."/>
        </authorList>
    </citation>
    <scope>NUCLEOTIDE SEQUENCE [LARGE SCALE GENOMIC DNA]</scope>
    <source>
        <strain evidence="9">1</strain>
        <tissue evidence="9">Leaf</tissue>
    </source>
</reference>
<evidence type="ECO:0000256" key="7">
    <source>
        <dbReference type="SAM" id="Phobius"/>
    </source>
</evidence>
<keyword evidence="5" id="KW-0862">Zinc</keyword>
<protein>
    <recommendedName>
        <fullName evidence="8">Peptidase M48 domain-containing protein</fullName>
    </recommendedName>
</protein>
<evidence type="ECO:0000256" key="5">
    <source>
        <dbReference type="ARBA" id="ARBA00022833"/>
    </source>
</evidence>
<keyword evidence="2" id="KW-0645">Protease</keyword>
<dbReference type="GO" id="GO:0004222">
    <property type="term" value="F:metalloendopeptidase activity"/>
    <property type="evidence" value="ECO:0007669"/>
    <property type="project" value="InterPro"/>
</dbReference>
<sequence length="450" mass="50716">MFNTLRSSFISRPIFSSPIRDSSSIISWNLGSSVSSSTRAKFSGLSSYSSISRRLGISSNNYTYDPFLNGAKRFYYVDWYGVQHFRRRGPRRWIHWNPRKAMIIVLVGSGVLVTVYFGNLETVPYTKRKHLVLLSEETEKQMGESQFEELKAAFKGKILSAIHPESVRVTLIAKHIIESLQRGLSHDQIWSDLEYASPESSLEHESVHDTMAALSEKEGNLGMNWSREDEILDDKWVQRSRKSSQVKGSQPTTSHLEGLNWEVLIVNEPVVNAICLPGGKIVVFRGLLEHLRTDAEIAAIIGHEVGHAVARHIAETITKDLWLDILQLILYQFIMPDLADKMSGLLLRLPFSRRYSFSVLNPYIISDRMELEADYNGLLLLASAGYDPRVAPIVFEKLGKVAGDSAMQDYLSTHPSGRKRAQLLAQTQVMEEALVIYQEVSAGRGVEGFL</sequence>
<proteinExistence type="predicted"/>
<evidence type="ECO:0000256" key="4">
    <source>
        <dbReference type="ARBA" id="ARBA00022801"/>
    </source>
</evidence>
<dbReference type="GO" id="GO:0016020">
    <property type="term" value="C:membrane"/>
    <property type="evidence" value="ECO:0007669"/>
    <property type="project" value="TreeGrafter"/>
</dbReference>
<evidence type="ECO:0000259" key="8">
    <source>
        <dbReference type="Pfam" id="PF01435"/>
    </source>
</evidence>
<name>A0A7J9KN99_GOSSC</name>
<evidence type="ECO:0000256" key="3">
    <source>
        <dbReference type="ARBA" id="ARBA00022723"/>
    </source>
</evidence>
<dbReference type="Pfam" id="PF01435">
    <property type="entry name" value="Peptidase_M48"/>
    <property type="match status" value="1"/>
</dbReference>
<dbReference type="GO" id="GO:0051603">
    <property type="term" value="P:proteolysis involved in protein catabolic process"/>
    <property type="evidence" value="ECO:0007669"/>
    <property type="project" value="TreeGrafter"/>
</dbReference>
<comment type="caution">
    <text evidence="9">The sequence shown here is derived from an EMBL/GenBank/DDBJ whole genome shotgun (WGS) entry which is preliminary data.</text>
</comment>
<keyword evidence="7" id="KW-0812">Transmembrane</keyword>
<keyword evidence="3" id="KW-0479">Metal-binding</keyword>
<feature type="transmembrane region" description="Helical" evidence="7">
    <location>
        <begin position="101"/>
        <end position="118"/>
    </location>
</feature>
<keyword evidence="6" id="KW-0482">Metalloprotease</keyword>
<comment type="cofactor">
    <cofactor evidence="1">
        <name>Zn(2+)</name>
        <dbReference type="ChEBI" id="CHEBI:29105"/>
    </cofactor>
</comment>
<dbReference type="InterPro" id="IPR001915">
    <property type="entry name" value="Peptidase_M48"/>
</dbReference>
<evidence type="ECO:0000256" key="1">
    <source>
        <dbReference type="ARBA" id="ARBA00001947"/>
    </source>
</evidence>
<evidence type="ECO:0000256" key="6">
    <source>
        <dbReference type="ARBA" id="ARBA00023049"/>
    </source>
</evidence>
<evidence type="ECO:0000256" key="2">
    <source>
        <dbReference type="ARBA" id="ARBA00022670"/>
    </source>
</evidence>